<dbReference type="InterPro" id="IPR016181">
    <property type="entry name" value="Acyl_CoA_acyltransferase"/>
</dbReference>
<dbReference type="Gene3D" id="3.40.630.30">
    <property type="match status" value="2"/>
</dbReference>
<dbReference type="PANTHER" id="PTHR37817">
    <property type="entry name" value="N-ACETYLTRANSFERASE EIS"/>
    <property type="match status" value="1"/>
</dbReference>
<dbReference type="Pfam" id="PF13527">
    <property type="entry name" value="Acetyltransf_9"/>
    <property type="match status" value="1"/>
</dbReference>
<dbReference type="EMBL" id="JAEDXU010000001">
    <property type="protein sequence ID" value="MBP1045357.1"/>
    <property type="molecule type" value="Genomic_DNA"/>
</dbReference>
<dbReference type="Gene3D" id="3.30.1050.10">
    <property type="entry name" value="SCP2 sterol-binding domain"/>
    <property type="match status" value="1"/>
</dbReference>
<evidence type="ECO:0000313" key="2">
    <source>
        <dbReference type="EMBL" id="MBP1045357.1"/>
    </source>
</evidence>
<dbReference type="InterPro" id="IPR041380">
    <property type="entry name" value="Acetyltransf_17"/>
</dbReference>
<feature type="domain" description="N-acetyltransferase" evidence="1">
    <location>
        <begin position="1"/>
        <end position="136"/>
    </location>
</feature>
<protein>
    <submittedName>
        <fullName evidence="2">GNAT family N-acetyltransferase</fullName>
    </submittedName>
</protein>
<evidence type="ECO:0000259" key="1">
    <source>
        <dbReference type="PROSITE" id="PS51186"/>
    </source>
</evidence>
<keyword evidence="3" id="KW-1185">Reference proteome</keyword>
<dbReference type="InterPro" id="IPR051554">
    <property type="entry name" value="Acetyltransferase_Eis"/>
</dbReference>
<reference evidence="2 3" key="1">
    <citation type="submission" date="2020-12" db="EMBL/GenBank/DDBJ databases">
        <title>Vagococcus allomyrinae sp. nov. and Enterococcus lavae sp. nov., isolated from the larvae of Allomyrina dichotoma.</title>
        <authorList>
            <person name="Lee S.D."/>
        </authorList>
    </citation>
    <scope>NUCLEOTIDE SEQUENCE [LARGE SCALE GENOMIC DNA]</scope>
    <source>
        <strain evidence="2 3">BWM-S5</strain>
    </source>
</reference>
<dbReference type="InterPro" id="IPR036527">
    <property type="entry name" value="SCP2_sterol-bd_dom_sf"/>
</dbReference>
<sequence>MTVEDTPKMFELAAYAFNSETTDSRKQRFNWITERSACYGSFDGNQLTSQLLATPLVVNFHGVEYKMGGIGCVSSYPEYRGQGGITALMKKMLEDLAKEKTALSYLAPFSYPFYRRYGYEQIFEQIEYTVEPRNWPNIRAVTGRVRRLDWTQAKEIIQSIYSQAAEVQRGGLKREDWWQEYKFALGKEHQFAIYENEQGQAEGYLVYQTNVERFTIVEWQSLSKDGYSALARFVGSHSGATHQFYFKKGFAGEDLSWLLPSPLLEMQLKPYMMGRIVDLQTFISAYPFQVRDAEKVFYLDVSDEFGPWNEGVWKLKVVHGQAELSKGDASGNGDILTASIQSWTQLFMGYRSAEALHFHNQLSGQETQLQELMALLPIGKPILEDYF</sequence>
<dbReference type="PROSITE" id="PS51186">
    <property type="entry name" value="GNAT"/>
    <property type="match status" value="1"/>
</dbReference>
<gene>
    <name evidence="2" type="ORF">I6N96_03645</name>
</gene>
<dbReference type="SUPFAM" id="SSF55729">
    <property type="entry name" value="Acyl-CoA N-acyltransferases (Nat)"/>
    <property type="match status" value="1"/>
</dbReference>
<accession>A0ABS4CGF4</accession>
<dbReference type="Pfam" id="PF13530">
    <property type="entry name" value="SCP2_2"/>
    <property type="match status" value="1"/>
</dbReference>
<dbReference type="Pfam" id="PF17668">
    <property type="entry name" value="Acetyltransf_17"/>
    <property type="match status" value="1"/>
</dbReference>
<organism evidence="2 3">
    <name type="scientific">Enterococcus larvae</name>
    <dbReference type="NCBI Taxonomy" id="2794352"/>
    <lineage>
        <taxon>Bacteria</taxon>
        <taxon>Bacillati</taxon>
        <taxon>Bacillota</taxon>
        <taxon>Bacilli</taxon>
        <taxon>Lactobacillales</taxon>
        <taxon>Enterococcaceae</taxon>
        <taxon>Enterococcus</taxon>
    </lineage>
</organism>
<dbReference type="PANTHER" id="PTHR37817:SF1">
    <property type="entry name" value="N-ACETYLTRANSFERASE EIS"/>
    <property type="match status" value="1"/>
</dbReference>
<name>A0ABS4CGF4_9ENTE</name>
<dbReference type="InterPro" id="IPR000182">
    <property type="entry name" value="GNAT_dom"/>
</dbReference>
<proteinExistence type="predicted"/>
<dbReference type="InterPro" id="IPR025559">
    <property type="entry name" value="Eis_dom"/>
</dbReference>
<evidence type="ECO:0000313" key="3">
    <source>
        <dbReference type="Proteomes" id="UP000673375"/>
    </source>
</evidence>
<dbReference type="Proteomes" id="UP000673375">
    <property type="component" value="Unassembled WGS sequence"/>
</dbReference>
<dbReference type="SUPFAM" id="SSF55718">
    <property type="entry name" value="SCP-like"/>
    <property type="match status" value="1"/>
</dbReference>
<comment type="caution">
    <text evidence="2">The sequence shown here is derived from an EMBL/GenBank/DDBJ whole genome shotgun (WGS) entry which is preliminary data.</text>
</comment>